<gene>
    <name evidence="2" type="ORF">HMPREF9452_01689</name>
</gene>
<keyword evidence="1" id="KW-0812">Transmembrane</keyword>
<dbReference type="STRING" id="742742.HMPREF9452_01689"/>
<keyword evidence="1" id="KW-1133">Transmembrane helix</keyword>
<feature type="transmembrane region" description="Helical" evidence="1">
    <location>
        <begin position="42"/>
        <end position="62"/>
    </location>
</feature>
<accession>G1WK26</accession>
<proteinExistence type="predicted"/>
<evidence type="ECO:0000313" key="3">
    <source>
        <dbReference type="Proteomes" id="UP000004830"/>
    </source>
</evidence>
<protein>
    <submittedName>
        <fullName evidence="2">Uncharacterized protein</fullName>
    </submittedName>
</protein>
<dbReference type="Proteomes" id="UP000004830">
    <property type="component" value="Unassembled WGS sequence"/>
</dbReference>
<dbReference type="PATRIC" id="fig|742742.3.peg.1670"/>
<dbReference type="EMBL" id="ADLS01000022">
    <property type="protein sequence ID" value="EGX69629.1"/>
    <property type="molecule type" value="Genomic_DNA"/>
</dbReference>
<evidence type="ECO:0000256" key="1">
    <source>
        <dbReference type="SAM" id="Phobius"/>
    </source>
</evidence>
<reference evidence="2 3" key="1">
    <citation type="submission" date="2011-06" db="EMBL/GenBank/DDBJ databases">
        <title>The Genome Sequence of Collinsella tanakaei YIT 12063.</title>
        <authorList>
            <consortium name="The Broad Institute Genome Sequencing Platform"/>
            <person name="Earl A."/>
            <person name="Ward D."/>
            <person name="Feldgarden M."/>
            <person name="Gevers D."/>
            <person name="Morotomi M."/>
            <person name="Young S.K."/>
            <person name="Zeng Q."/>
            <person name="Gargeya S."/>
            <person name="Fitzgerald M."/>
            <person name="Haas B."/>
            <person name="Abouelleil A."/>
            <person name="Alvarado L."/>
            <person name="Arachchi H.M."/>
            <person name="Berlin A."/>
            <person name="Brown A."/>
            <person name="Chapman S.B."/>
            <person name="Chen Z."/>
            <person name="Dunbar C."/>
            <person name="Freedman E."/>
            <person name="Gearin G."/>
            <person name="Gellesch M."/>
            <person name="Goldberg J."/>
            <person name="Griggs A."/>
            <person name="Gujja S."/>
            <person name="Heiman D."/>
            <person name="Howarth C."/>
            <person name="Larson L."/>
            <person name="Lui A."/>
            <person name="MacDonald P.J.P."/>
            <person name="Mehta T."/>
            <person name="Montmayeur A."/>
            <person name="Murphy C."/>
            <person name="Neiman D."/>
            <person name="Pearson M."/>
            <person name="Priest M."/>
            <person name="Roberts A."/>
            <person name="Saif S."/>
            <person name="Shea T."/>
            <person name="Shenoy N."/>
            <person name="Sisk P."/>
            <person name="Stolte C."/>
            <person name="Sykes S."/>
            <person name="Wortman J."/>
            <person name="Nusbaum C."/>
            <person name="Birren B."/>
        </authorList>
    </citation>
    <scope>NUCLEOTIDE SEQUENCE [LARGE SCALE GENOMIC DNA]</scope>
    <source>
        <strain evidence="2 3">YIT 12063</strain>
    </source>
</reference>
<keyword evidence="3" id="KW-1185">Reference proteome</keyword>
<evidence type="ECO:0000313" key="2">
    <source>
        <dbReference type="EMBL" id="EGX69629.1"/>
    </source>
</evidence>
<dbReference type="HOGENOM" id="CLU_602328_0_0_11"/>
<organism evidence="2 3">
    <name type="scientific">Collinsella tanakaei YIT 12063</name>
    <dbReference type="NCBI Taxonomy" id="742742"/>
    <lineage>
        <taxon>Bacteria</taxon>
        <taxon>Bacillati</taxon>
        <taxon>Actinomycetota</taxon>
        <taxon>Coriobacteriia</taxon>
        <taxon>Coriobacteriales</taxon>
        <taxon>Coriobacteriaceae</taxon>
        <taxon>Collinsella</taxon>
    </lineage>
</organism>
<dbReference type="AlphaFoldDB" id="G1WK26"/>
<dbReference type="RefSeq" id="WP_009141723.1">
    <property type="nucleotide sequence ID" value="NZ_JH126471.1"/>
</dbReference>
<feature type="transmembrane region" description="Helical" evidence="1">
    <location>
        <begin position="12"/>
        <end position="30"/>
    </location>
</feature>
<dbReference type="GeneID" id="62759378"/>
<dbReference type="OrthoDB" id="3183976at2"/>
<name>G1WK26_9ACTN</name>
<dbReference type="eggNOG" id="ENOG5032CZ5">
    <property type="taxonomic scope" value="Bacteria"/>
</dbReference>
<sequence>MASKQHGHRAIAVGISGGIGLAVPLLAHVATQSSPEAQATVASLSIPFALGSFAGVGAYVLSSSLFDMMDRRDAERAAEYASVAAAVQADAPAAAQGAFVQESGNVAPFAAGECAPAAVTTSFEADIERFFGRHGKPDDVPVIARAADAMSEAQAWEEIDSMLSDSSPVSCDPLQSKDIYQIALEELARSGATGVVGKASAAPAGASAASAAEAAAAASDASVPADATATFMAIAASCENVTESLSKDRLDEIASREAAVGSLDIMVAEEDMPAVAPVAQPAQPVTVAPQAGAAVQATSLIDLDLDEPSGFVFQPAQAGPVAVAADAAYSADAVADVAAEPVAPAASSSTDSESQTVEVPMVDYSGHEEMWAEALAILEEPAAPAAPMGAHFAPRVAAVNEGRRATAVHSHVNQLLDQELNHIESQSMRHTSREFLRVIQGGTAAMPRLQAEEA</sequence>
<keyword evidence="1" id="KW-0472">Membrane</keyword>
<comment type="caution">
    <text evidence="2">The sequence shown here is derived from an EMBL/GenBank/DDBJ whole genome shotgun (WGS) entry which is preliminary data.</text>
</comment>